<keyword evidence="4 10" id="KW-0547">Nucleotide-binding</keyword>
<evidence type="ECO:0000256" key="6">
    <source>
        <dbReference type="ARBA" id="ARBA00022917"/>
    </source>
</evidence>
<dbReference type="NCBIfam" id="TIGR00233">
    <property type="entry name" value="trpS"/>
    <property type="match status" value="1"/>
</dbReference>
<dbReference type="Proteomes" id="UP000002407">
    <property type="component" value="Chromosome"/>
</dbReference>
<evidence type="ECO:0000256" key="2">
    <source>
        <dbReference type="ARBA" id="ARBA00013161"/>
    </source>
</evidence>
<evidence type="ECO:0000256" key="9">
    <source>
        <dbReference type="NCBIfam" id="TIGR00233"/>
    </source>
</evidence>
<keyword evidence="12" id="KW-1185">Reference proteome</keyword>
<dbReference type="eggNOG" id="COG0180">
    <property type="taxonomic scope" value="Bacteria"/>
</dbReference>
<dbReference type="InterPro" id="IPR002305">
    <property type="entry name" value="aa-tRNA-synth_Ic"/>
</dbReference>
<dbReference type="InterPro" id="IPR001412">
    <property type="entry name" value="aa-tRNA-synth_I_CS"/>
</dbReference>
<dbReference type="OrthoDB" id="9801042at2"/>
<gene>
    <name evidence="11" type="primary">trpS</name>
    <name evidence="11" type="ordered locus">CHAB381_0050</name>
</gene>
<evidence type="ECO:0000256" key="7">
    <source>
        <dbReference type="ARBA" id="ARBA00023146"/>
    </source>
</evidence>
<dbReference type="AlphaFoldDB" id="A7HZI0"/>
<dbReference type="GO" id="GO:0005829">
    <property type="term" value="C:cytosol"/>
    <property type="evidence" value="ECO:0007669"/>
    <property type="project" value="TreeGrafter"/>
</dbReference>
<dbReference type="Gene3D" id="3.40.50.620">
    <property type="entry name" value="HUPs"/>
    <property type="match status" value="1"/>
</dbReference>
<evidence type="ECO:0000256" key="10">
    <source>
        <dbReference type="RuleBase" id="RU363036"/>
    </source>
</evidence>
<evidence type="ECO:0000313" key="11">
    <source>
        <dbReference type="EMBL" id="ABS51317.1"/>
    </source>
</evidence>
<dbReference type="FunFam" id="1.10.240.10:FF:000005">
    <property type="entry name" value="Tryptophan--tRNA ligase"/>
    <property type="match status" value="1"/>
</dbReference>
<dbReference type="PROSITE" id="PS00178">
    <property type="entry name" value="AA_TRNA_LIGASE_I"/>
    <property type="match status" value="1"/>
</dbReference>
<dbReference type="Gene3D" id="1.10.240.10">
    <property type="entry name" value="Tyrosyl-Transfer RNA Synthetase"/>
    <property type="match status" value="1"/>
</dbReference>
<keyword evidence="5 10" id="KW-0067">ATP-binding</keyword>
<evidence type="ECO:0000256" key="5">
    <source>
        <dbReference type="ARBA" id="ARBA00022840"/>
    </source>
</evidence>
<dbReference type="Pfam" id="PF00579">
    <property type="entry name" value="tRNA-synt_1b"/>
    <property type="match status" value="1"/>
</dbReference>
<dbReference type="InterPro" id="IPR014729">
    <property type="entry name" value="Rossmann-like_a/b/a_fold"/>
</dbReference>
<sequence>MITLTGLQPSGKLHLGNYFASIKQMVNMQNGLKENDKIFMFIANYHALTSVNDGKKLRESTYEAAAAFLSLGIDPKKTVFWVQSDEKLTLELYWILSGYTPMGLLERAHAYKDKLAKGFEAKHDLFSYPVLMAADILLYGANIVPVGKDQTQHVEIARDIALKFNNAHGEILTLPEAKIDENVATVPGTDGAKMSKSYKNTIDIFADVKTLKKQISSIKTSSEPLEAPKEWETCNVYNIAKLFLDDNGQKALQARYERGGEGHGHFKMYLNELVGEYFKDAREQFAYFMTHREILDEILSEGAAKAHKYASATMQKVREAVGIYR</sequence>
<keyword evidence="6 10" id="KW-0648">Protein biosynthesis</keyword>
<comment type="catalytic activity">
    <reaction evidence="8">
        <text>tRNA(Trp) + L-tryptophan + ATP = L-tryptophyl-tRNA(Trp) + AMP + diphosphate + H(+)</text>
        <dbReference type="Rhea" id="RHEA:24080"/>
        <dbReference type="Rhea" id="RHEA-COMP:9671"/>
        <dbReference type="Rhea" id="RHEA-COMP:9705"/>
        <dbReference type="ChEBI" id="CHEBI:15378"/>
        <dbReference type="ChEBI" id="CHEBI:30616"/>
        <dbReference type="ChEBI" id="CHEBI:33019"/>
        <dbReference type="ChEBI" id="CHEBI:57912"/>
        <dbReference type="ChEBI" id="CHEBI:78442"/>
        <dbReference type="ChEBI" id="CHEBI:78535"/>
        <dbReference type="ChEBI" id="CHEBI:456215"/>
        <dbReference type="EC" id="6.1.1.2"/>
    </reaction>
</comment>
<proteinExistence type="inferred from homology"/>
<dbReference type="InterPro" id="IPR002306">
    <property type="entry name" value="Trp-tRNA-ligase"/>
</dbReference>
<dbReference type="GO" id="GO:0005524">
    <property type="term" value="F:ATP binding"/>
    <property type="evidence" value="ECO:0007669"/>
    <property type="project" value="UniProtKB-KW"/>
</dbReference>
<dbReference type="SUPFAM" id="SSF52374">
    <property type="entry name" value="Nucleotidylyl transferase"/>
    <property type="match status" value="1"/>
</dbReference>
<dbReference type="PANTHER" id="PTHR43766">
    <property type="entry name" value="TRYPTOPHAN--TRNA LIGASE, MITOCHONDRIAL"/>
    <property type="match status" value="1"/>
</dbReference>
<comment type="similarity">
    <text evidence="1 10">Belongs to the class-I aminoacyl-tRNA synthetase family.</text>
</comment>
<organism evidence="11 12">
    <name type="scientific">Campylobacter hominis (strain ATCC BAA-381 / DSM 21671 / CCUG 45161 / LMG 19568 / NCTC 13146 / CH001A)</name>
    <dbReference type="NCBI Taxonomy" id="360107"/>
    <lineage>
        <taxon>Bacteria</taxon>
        <taxon>Pseudomonadati</taxon>
        <taxon>Campylobacterota</taxon>
        <taxon>Epsilonproteobacteria</taxon>
        <taxon>Campylobacterales</taxon>
        <taxon>Campylobacteraceae</taxon>
        <taxon>Campylobacter</taxon>
    </lineage>
</organism>
<dbReference type="GO" id="GO:0006436">
    <property type="term" value="P:tryptophanyl-tRNA aminoacylation"/>
    <property type="evidence" value="ECO:0007669"/>
    <property type="project" value="UniProtKB-UniRule"/>
</dbReference>
<dbReference type="InterPro" id="IPR050203">
    <property type="entry name" value="Trp-tRNA_synthetase"/>
</dbReference>
<dbReference type="KEGG" id="cha:CHAB381_0050"/>
<keyword evidence="3 10" id="KW-0436">Ligase</keyword>
<dbReference type="EMBL" id="CP000776">
    <property type="protein sequence ID" value="ABS51317.1"/>
    <property type="molecule type" value="Genomic_DNA"/>
</dbReference>
<name>A7HZI0_CAMHC</name>
<dbReference type="PANTHER" id="PTHR43766:SF1">
    <property type="entry name" value="TRYPTOPHAN--TRNA LIGASE, MITOCHONDRIAL"/>
    <property type="match status" value="1"/>
</dbReference>
<evidence type="ECO:0000256" key="4">
    <source>
        <dbReference type="ARBA" id="ARBA00022741"/>
    </source>
</evidence>
<dbReference type="CDD" id="cd00806">
    <property type="entry name" value="TrpRS_core"/>
    <property type="match status" value="1"/>
</dbReference>
<evidence type="ECO:0000256" key="3">
    <source>
        <dbReference type="ARBA" id="ARBA00022598"/>
    </source>
</evidence>
<keyword evidence="7 10" id="KW-0030">Aminoacyl-tRNA synthetase</keyword>
<dbReference type="GO" id="GO:0004830">
    <property type="term" value="F:tryptophan-tRNA ligase activity"/>
    <property type="evidence" value="ECO:0007669"/>
    <property type="project" value="UniProtKB-UniRule"/>
</dbReference>
<dbReference type="HOGENOM" id="CLU_029244_5_0_7"/>
<dbReference type="RefSeq" id="WP_011991518.1">
    <property type="nucleotide sequence ID" value="NC_009714.1"/>
</dbReference>
<evidence type="ECO:0000256" key="8">
    <source>
        <dbReference type="ARBA" id="ARBA00049929"/>
    </source>
</evidence>
<dbReference type="EC" id="6.1.1.2" evidence="2 9"/>
<accession>A7HZI0</accession>
<dbReference type="PRINTS" id="PR01039">
    <property type="entry name" value="TRNASYNTHTRP"/>
</dbReference>
<evidence type="ECO:0000313" key="12">
    <source>
        <dbReference type="Proteomes" id="UP000002407"/>
    </source>
</evidence>
<dbReference type="STRING" id="360107.CHAB381_0050"/>
<reference evidence="12" key="1">
    <citation type="submission" date="2007-07" db="EMBL/GenBank/DDBJ databases">
        <title>Complete genome sequence of Campylobacter hominis ATCC BAA-381, a commensal isolated from the human gastrointestinal tract.</title>
        <authorList>
            <person name="Fouts D.E."/>
            <person name="Mongodin E.F."/>
            <person name="Puiu D."/>
            <person name="Sebastian Y."/>
            <person name="Miller W.G."/>
            <person name="Mandrell R.E."/>
            <person name="Nelson K.E."/>
        </authorList>
    </citation>
    <scope>NUCLEOTIDE SEQUENCE [LARGE SCALE GENOMIC DNA]</scope>
    <source>
        <strain evidence="12">ATCC BAA-381 / DSM 21671 / CCUG 45161 / LMG 19568 / NCTC 13146 / CH001A</strain>
    </source>
</reference>
<protein>
    <recommendedName>
        <fullName evidence="2 9">Tryptophan--tRNA ligase</fullName>
        <ecNumber evidence="2 9">6.1.1.2</ecNumber>
    </recommendedName>
</protein>
<evidence type="ECO:0000256" key="1">
    <source>
        <dbReference type="ARBA" id="ARBA00005594"/>
    </source>
</evidence>